<dbReference type="EMBL" id="SZYD01000010">
    <property type="protein sequence ID" value="KAD4981980.1"/>
    <property type="molecule type" value="Genomic_DNA"/>
</dbReference>
<evidence type="ECO:0000313" key="2">
    <source>
        <dbReference type="EMBL" id="KAD4981980.1"/>
    </source>
</evidence>
<proteinExistence type="predicted"/>
<reference evidence="2 3" key="1">
    <citation type="submission" date="2019-05" db="EMBL/GenBank/DDBJ databases">
        <title>Mikania micrantha, genome provides insights into the molecular mechanism of rapid growth.</title>
        <authorList>
            <person name="Liu B."/>
        </authorList>
    </citation>
    <scope>NUCLEOTIDE SEQUENCE [LARGE SCALE GENOMIC DNA]</scope>
    <source>
        <strain evidence="2">NLD-2019</strain>
        <tissue evidence="2">Leaf</tissue>
    </source>
</reference>
<dbReference type="PANTHER" id="PTHR42648:SF25">
    <property type="entry name" value="RNA-DIRECTED DNA POLYMERASE"/>
    <property type="match status" value="1"/>
</dbReference>
<protein>
    <recommendedName>
        <fullName evidence="1">Retroviral polymerase SH3-like domain-containing protein</fullName>
    </recommendedName>
</protein>
<dbReference type="Proteomes" id="UP000326396">
    <property type="component" value="Linkage Group LG18"/>
</dbReference>
<gene>
    <name evidence="2" type="ORF">E3N88_18651</name>
</gene>
<evidence type="ECO:0000313" key="3">
    <source>
        <dbReference type="Proteomes" id="UP000326396"/>
    </source>
</evidence>
<dbReference type="InterPro" id="IPR036397">
    <property type="entry name" value="RNaseH_sf"/>
</dbReference>
<dbReference type="AlphaFoldDB" id="A0A5N6NNF6"/>
<name>A0A5N6NNF6_9ASTR</name>
<dbReference type="GO" id="GO:0003676">
    <property type="term" value="F:nucleic acid binding"/>
    <property type="evidence" value="ECO:0007669"/>
    <property type="project" value="InterPro"/>
</dbReference>
<evidence type="ECO:0000259" key="1">
    <source>
        <dbReference type="Pfam" id="PF25597"/>
    </source>
</evidence>
<dbReference type="Gene3D" id="3.30.420.10">
    <property type="entry name" value="Ribonuclease H-like superfamily/Ribonuclease H"/>
    <property type="match status" value="1"/>
</dbReference>
<feature type="domain" description="Retroviral polymerase SH3-like" evidence="1">
    <location>
        <begin position="211"/>
        <end position="242"/>
    </location>
</feature>
<dbReference type="PANTHER" id="PTHR42648">
    <property type="entry name" value="TRANSPOSASE, PUTATIVE-RELATED"/>
    <property type="match status" value="1"/>
</dbReference>
<dbReference type="InterPro" id="IPR057670">
    <property type="entry name" value="SH3_retrovirus"/>
</dbReference>
<dbReference type="Pfam" id="PF25597">
    <property type="entry name" value="SH3_retrovirus"/>
    <property type="match status" value="1"/>
</dbReference>
<dbReference type="SUPFAM" id="SSF53098">
    <property type="entry name" value="Ribonuclease H-like"/>
    <property type="match status" value="1"/>
</dbReference>
<sequence length="259" mass="30441">MAVAEQIKRELIYVNEELVFRANYDSHNDGQCMWYLDMRATNHMTGKGSMLLEFKNRDQRLLTDILYILYLKAISLALDKLKKEAYDTKFPQSDSVQGCISTRTGLCRPITPATEAGNRNVLLFVDNHSRFMWPFMLKAKDEALLNQFKAFKAYAENQHRRKMKVPRTDQGGEFTSKELPTRRLQDKTSYEALKGRKPRLNHLQVFGCVGHGYRMYDVNGSRVVISKDVVFEERRKWEWNQRQREDQTTGEFLIHIDQF</sequence>
<comment type="caution">
    <text evidence="2">The sequence shown here is derived from an EMBL/GenBank/DDBJ whole genome shotgun (WGS) entry which is preliminary data.</text>
</comment>
<keyword evidence="3" id="KW-1185">Reference proteome</keyword>
<accession>A0A5N6NNF6</accession>
<organism evidence="2 3">
    <name type="scientific">Mikania micrantha</name>
    <name type="common">bitter vine</name>
    <dbReference type="NCBI Taxonomy" id="192012"/>
    <lineage>
        <taxon>Eukaryota</taxon>
        <taxon>Viridiplantae</taxon>
        <taxon>Streptophyta</taxon>
        <taxon>Embryophyta</taxon>
        <taxon>Tracheophyta</taxon>
        <taxon>Spermatophyta</taxon>
        <taxon>Magnoliopsida</taxon>
        <taxon>eudicotyledons</taxon>
        <taxon>Gunneridae</taxon>
        <taxon>Pentapetalae</taxon>
        <taxon>asterids</taxon>
        <taxon>campanulids</taxon>
        <taxon>Asterales</taxon>
        <taxon>Asteraceae</taxon>
        <taxon>Asteroideae</taxon>
        <taxon>Heliantheae alliance</taxon>
        <taxon>Eupatorieae</taxon>
        <taxon>Mikania</taxon>
    </lineage>
</organism>
<dbReference type="OrthoDB" id="2015125at2759"/>
<dbReference type="InterPro" id="IPR012337">
    <property type="entry name" value="RNaseH-like_sf"/>
</dbReference>
<dbReference type="InterPro" id="IPR039537">
    <property type="entry name" value="Retrotran_Ty1/copia-like"/>
</dbReference>